<dbReference type="InterPro" id="IPR036869">
    <property type="entry name" value="J_dom_sf"/>
</dbReference>
<gene>
    <name evidence="3" type="ORF">Q664_28220</name>
</gene>
<dbReference type="InterPro" id="IPR011011">
    <property type="entry name" value="Znf_FYVE_PHD"/>
</dbReference>
<dbReference type="SUPFAM" id="SSF57903">
    <property type="entry name" value="FYVE/PHD zinc finger"/>
    <property type="match status" value="1"/>
</dbReference>
<dbReference type="PROSITE" id="PS50076">
    <property type="entry name" value="DNAJ_2"/>
    <property type="match status" value="1"/>
</dbReference>
<evidence type="ECO:0000313" key="3">
    <source>
        <dbReference type="EMBL" id="KFA90477.1"/>
    </source>
</evidence>
<dbReference type="EMBL" id="JPMI01000209">
    <property type="protein sequence ID" value="KFA90477.1"/>
    <property type="molecule type" value="Genomic_DNA"/>
</dbReference>
<dbReference type="RefSeq" id="WP_043402248.1">
    <property type="nucleotide sequence ID" value="NZ_JPMI01000209.1"/>
</dbReference>
<dbReference type="AlphaFoldDB" id="A0A084SPU2"/>
<name>A0A084SPU2_9BACT</name>
<organism evidence="3 4">
    <name type="scientific">Archangium violaceum Cb vi76</name>
    <dbReference type="NCBI Taxonomy" id="1406225"/>
    <lineage>
        <taxon>Bacteria</taxon>
        <taxon>Pseudomonadati</taxon>
        <taxon>Myxococcota</taxon>
        <taxon>Myxococcia</taxon>
        <taxon>Myxococcales</taxon>
        <taxon>Cystobacterineae</taxon>
        <taxon>Archangiaceae</taxon>
        <taxon>Archangium</taxon>
    </lineage>
</organism>
<sequence length="398" mass="43009">MSSCPCCLEVLTPALLGLGGRRLAGSCGLCGDAVCQHCLRSGSPDVEVLFQHAGPEGMKTPRGSRRQACVSCLWDALSARGGTPSFPEPPGRRRRAEQAACTHPQAIRWMRCCPSCGLELEWEAEHGNPRCDACGAPSHEAFNACWACGESFEEENEAQDSAEGYALDFDCHSRRCEGRVAWLMPYCPWCATAQRWRPSTEEGAPVCVGCEAKLEPTWAFCTACGEEAPLPEECFSCAASLDQVDCAARCEHCRRMVCGDCFGDYSLPEPPHPVQPGVKKGASPGARELLLCTACAEELGARPLVEEEPPEPEEPESEESEPPAAARPAPSSPWEVLGVAPGTPLAEVKRVYLALITQYHPDKVAQLGPKLQALAAEETRKLNQAWSELRQRADRGSA</sequence>
<reference evidence="3 4" key="1">
    <citation type="submission" date="2014-07" db="EMBL/GenBank/DDBJ databases">
        <title>Draft Genome Sequence of Gephyronic Acid Producer, Cystobacter violaceus Strain Cb vi76.</title>
        <authorList>
            <person name="Stevens D.C."/>
            <person name="Young J."/>
            <person name="Carmichael R."/>
            <person name="Tan J."/>
            <person name="Taylor R.E."/>
        </authorList>
    </citation>
    <scope>NUCLEOTIDE SEQUENCE [LARGE SCALE GENOMIC DNA]</scope>
    <source>
        <strain evidence="3 4">Cb vi76</strain>
    </source>
</reference>
<dbReference type="InterPro" id="IPR001623">
    <property type="entry name" value="DnaJ_domain"/>
</dbReference>
<proteinExistence type="predicted"/>
<dbReference type="CDD" id="cd06257">
    <property type="entry name" value="DnaJ"/>
    <property type="match status" value="1"/>
</dbReference>
<dbReference type="SMART" id="SM00271">
    <property type="entry name" value="DnaJ"/>
    <property type="match status" value="1"/>
</dbReference>
<dbReference type="Gene3D" id="1.10.287.110">
    <property type="entry name" value="DnaJ domain"/>
    <property type="match status" value="1"/>
</dbReference>
<protein>
    <recommendedName>
        <fullName evidence="2">J domain-containing protein</fullName>
    </recommendedName>
</protein>
<feature type="compositionally biased region" description="Acidic residues" evidence="1">
    <location>
        <begin position="306"/>
        <end position="321"/>
    </location>
</feature>
<dbReference type="SUPFAM" id="SSF46565">
    <property type="entry name" value="Chaperone J-domain"/>
    <property type="match status" value="1"/>
</dbReference>
<comment type="caution">
    <text evidence="3">The sequence shown here is derived from an EMBL/GenBank/DDBJ whole genome shotgun (WGS) entry which is preliminary data.</text>
</comment>
<feature type="compositionally biased region" description="Low complexity" evidence="1">
    <location>
        <begin position="322"/>
        <end position="333"/>
    </location>
</feature>
<dbReference type="Proteomes" id="UP000028547">
    <property type="component" value="Unassembled WGS sequence"/>
</dbReference>
<feature type="region of interest" description="Disordered" evidence="1">
    <location>
        <begin position="302"/>
        <end position="334"/>
    </location>
</feature>
<accession>A0A084SPU2</accession>
<evidence type="ECO:0000256" key="1">
    <source>
        <dbReference type="SAM" id="MobiDB-lite"/>
    </source>
</evidence>
<evidence type="ECO:0000313" key="4">
    <source>
        <dbReference type="Proteomes" id="UP000028547"/>
    </source>
</evidence>
<feature type="domain" description="J" evidence="2">
    <location>
        <begin position="332"/>
        <end position="398"/>
    </location>
</feature>
<evidence type="ECO:0000259" key="2">
    <source>
        <dbReference type="PROSITE" id="PS50076"/>
    </source>
</evidence>
<dbReference type="Pfam" id="PF00226">
    <property type="entry name" value="DnaJ"/>
    <property type="match status" value="1"/>
</dbReference>